<dbReference type="InterPro" id="IPR036197">
    <property type="entry name" value="NarG-like_sf"/>
</dbReference>
<protein>
    <submittedName>
        <fullName evidence="1">Adenylyl-sulfate reductase</fullName>
    </submittedName>
</protein>
<accession>A0A9E4P396</accession>
<dbReference type="Proteomes" id="UP000886667">
    <property type="component" value="Unassembled WGS sequence"/>
</dbReference>
<dbReference type="EMBL" id="JAEPCM010000579">
    <property type="protein sequence ID" value="MCG7947876.1"/>
    <property type="molecule type" value="Genomic_DNA"/>
</dbReference>
<dbReference type="AlphaFoldDB" id="A0A9E4P396"/>
<reference evidence="1" key="1">
    <citation type="journal article" date="2021" name="Proc. Natl. Acad. Sci. U.S.A.">
        <title>Global biogeography of chemosynthetic symbionts reveals both localized and globally distributed symbiont groups. .</title>
        <authorList>
            <person name="Osvatic J.T."/>
            <person name="Wilkins L.G.E."/>
            <person name="Leibrecht L."/>
            <person name="Leray M."/>
            <person name="Zauner S."/>
            <person name="Polzin J."/>
            <person name="Camacho Y."/>
            <person name="Gros O."/>
            <person name="van Gils J.A."/>
            <person name="Eisen J.A."/>
            <person name="Petersen J.M."/>
            <person name="Yuen B."/>
        </authorList>
    </citation>
    <scope>NUCLEOTIDE SEQUENCE</scope>
    <source>
        <strain evidence="1">MAGclacostrist064TRANS</strain>
    </source>
</reference>
<evidence type="ECO:0000313" key="2">
    <source>
        <dbReference type="Proteomes" id="UP000886667"/>
    </source>
</evidence>
<dbReference type="SUPFAM" id="SSF103501">
    <property type="entry name" value="Respiratory nitrate reductase 1 gamma chain"/>
    <property type="match status" value="1"/>
</dbReference>
<evidence type="ECO:0000313" key="1">
    <source>
        <dbReference type="EMBL" id="MCG7947876.1"/>
    </source>
</evidence>
<organism evidence="1 2">
    <name type="scientific">Candidatus Thiodiazotropha taylori</name>
    <dbReference type="NCBI Taxonomy" id="2792791"/>
    <lineage>
        <taxon>Bacteria</taxon>
        <taxon>Pseudomonadati</taxon>
        <taxon>Pseudomonadota</taxon>
        <taxon>Gammaproteobacteria</taxon>
        <taxon>Chromatiales</taxon>
        <taxon>Sedimenticolaceae</taxon>
        <taxon>Candidatus Thiodiazotropha</taxon>
    </lineage>
</organism>
<sequence>MFTTNPFSELSGTISPEAMQIYVVLMVIMVVGGVIIDMIHKKSAQYFFENSKKAEKNAKRTVSSGEKMSLAVQTVASEVLTSSEFCNPQRRLSHLLTMYGFIIFVVSTATLIFAYPTEASAGIWPMLWHIGAAMLCIGGYWFWFVIRVDVSAEGKPWYKLAKADIFIVSLLTTATFGLLWSATQGGGLGWLFFALFIISSTSLFGTVLWSKFAHMFFKPAAAYQKKITKADGSQENLPDLGELSDPALQSRYPDIPEYMGTNPPNMGLGIKREAPQHY</sequence>
<proteinExistence type="predicted"/>
<gene>
    <name evidence="1" type="ORF">JAZ07_16150</name>
</gene>
<name>A0A9E4P396_9GAMM</name>
<comment type="caution">
    <text evidence="1">The sequence shown here is derived from an EMBL/GenBank/DDBJ whole genome shotgun (WGS) entry which is preliminary data.</text>
</comment>